<feature type="compositionally biased region" description="Low complexity" evidence="1">
    <location>
        <begin position="13"/>
        <end position="32"/>
    </location>
</feature>
<dbReference type="STRING" id="1296121.A0A1A6AA13"/>
<dbReference type="EMBL" id="KI894029">
    <property type="protein sequence ID" value="OBR86900.1"/>
    <property type="molecule type" value="Genomic_DNA"/>
</dbReference>
<reference evidence="3" key="3">
    <citation type="submission" date="2024-02" db="EMBL/GenBank/DDBJ databases">
        <title>Comparative genomics of Cryptococcus and Kwoniella reveals pathogenesis evolution and contrasting modes of karyotype evolution via chromosome fusion or intercentromeric recombination.</title>
        <authorList>
            <person name="Coelho M.A."/>
            <person name="David-Palma M."/>
            <person name="Shea T."/>
            <person name="Bowers K."/>
            <person name="McGinley-Smith S."/>
            <person name="Mohammad A.W."/>
            <person name="Gnirke A."/>
            <person name="Yurkov A.M."/>
            <person name="Nowrousian M."/>
            <person name="Sun S."/>
            <person name="Cuomo C.A."/>
            <person name="Heitman J."/>
        </authorList>
    </citation>
    <scope>NUCLEOTIDE SEQUENCE</scope>
    <source>
        <strain evidence="3">CBS 10117</strain>
    </source>
</reference>
<reference evidence="2" key="1">
    <citation type="submission" date="2013-07" db="EMBL/GenBank/DDBJ databases">
        <title>The Genome Sequence of Cryptococcus dejecticola CBS10117.</title>
        <authorList>
            <consortium name="The Broad Institute Genome Sequencing Platform"/>
            <person name="Cuomo C."/>
            <person name="Litvintseva A."/>
            <person name="Chen Y."/>
            <person name="Heitman J."/>
            <person name="Sun S."/>
            <person name="Springer D."/>
            <person name="Dromer F."/>
            <person name="Young S.K."/>
            <person name="Zeng Q."/>
            <person name="Gargeya S."/>
            <person name="Fitzgerald M."/>
            <person name="Abouelleil A."/>
            <person name="Alvarado L."/>
            <person name="Berlin A.M."/>
            <person name="Chapman S.B."/>
            <person name="Dewar J."/>
            <person name="Goldberg J."/>
            <person name="Griggs A."/>
            <person name="Gujja S."/>
            <person name="Hansen M."/>
            <person name="Howarth C."/>
            <person name="Imamovic A."/>
            <person name="Larimer J."/>
            <person name="McCowan C."/>
            <person name="Murphy C."/>
            <person name="Pearson M."/>
            <person name="Priest M."/>
            <person name="Roberts A."/>
            <person name="Saif S."/>
            <person name="Shea T."/>
            <person name="Sykes S."/>
            <person name="Wortman J."/>
            <person name="Nusbaum C."/>
            <person name="Birren B."/>
        </authorList>
    </citation>
    <scope>NUCLEOTIDE SEQUENCE [LARGE SCALE GENOMIC DNA]</scope>
    <source>
        <strain evidence="2">CBS 10117</strain>
    </source>
</reference>
<evidence type="ECO:0000313" key="4">
    <source>
        <dbReference type="Proteomes" id="UP000078595"/>
    </source>
</evidence>
<organism evidence="2">
    <name type="scientific">Kwoniella dejecticola CBS 10117</name>
    <dbReference type="NCBI Taxonomy" id="1296121"/>
    <lineage>
        <taxon>Eukaryota</taxon>
        <taxon>Fungi</taxon>
        <taxon>Dikarya</taxon>
        <taxon>Basidiomycota</taxon>
        <taxon>Agaricomycotina</taxon>
        <taxon>Tremellomycetes</taxon>
        <taxon>Tremellales</taxon>
        <taxon>Cryptococcaceae</taxon>
        <taxon>Kwoniella</taxon>
    </lineage>
</organism>
<evidence type="ECO:0000313" key="2">
    <source>
        <dbReference type="EMBL" id="OBR86900.1"/>
    </source>
</evidence>
<dbReference type="RefSeq" id="XP_018264742.1">
    <property type="nucleotide sequence ID" value="XM_018406248.1"/>
</dbReference>
<dbReference type="Proteomes" id="UP000078595">
    <property type="component" value="Chromosome 3"/>
</dbReference>
<feature type="compositionally biased region" description="Basic residues" evidence="1">
    <location>
        <begin position="132"/>
        <end position="143"/>
    </location>
</feature>
<feature type="region of interest" description="Disordered" evidence="1">
    <location>
        <begin position="292"/>
        <end position="312"/>
    </location>
</feature>
<reference evidence="3" key="2">
    <citation type="submission" date="2013-07" db="EMBL/GenBank/DDBJ databases">
        <authorList>
            <consortium name="The Broad Institute Genome Sequencing Platform"/>
            <person name="Cuomo C."/>
            <person name="Litvintseva A."/>
            <person name="Chen Y."/>
            <person name="Heitman J."/>
            <person name="Sun S."/>
            <person name="Springer D."/>
            <person name="Dromer F."/>
            <person name="Young S.K."/>
            <person name="Zeng Q."/>
            <person name="Gargeya S."/>
            <person name="Fitzgerald M."/>
            <person name="Abouelleil A."/>
            <person name="Alvarado L."/>
            <person name="Berlin A.M."/>
            <person name="Chapman S.B."/>
            <person name="Dewar J."/>
            <person name="Goldberg J."/>
            <person name="Griggs A."/>
            <person name="Gujja S."/>
            <person name="Hansen M."/>
            <person name="Howarth C."/>
            <person name="Imamovic A."/>
            <person name="Larimer J."/>
            <person name="McCowan C."/>
            <person name="Murphy C."/>
            <person name="Pearson M."/>
            <person name="Priest M."/>
            <person name="Roberts A."/>
            <person name="Saif S."/>
            <person name="Shea T."/>
            <person name="Sykes S."/>
            <person name="Wortman J."/>
            <person name="Nusbaum C."/>
            <person name="Birren B."/>
        </authorList>
    </citation>
    <scope>NUCLEOTIDE SEQUENCE</scope>
    <source>
        <strain evidence="3">CBS 10117</strain>
    </source>
</reference>
<evidence type="ECO:0000313" key="3">
    <source>
        <dbReference type="EMBL" id="WWC60330.1"/>
    </source>
</evidence>
<dbReference type="OrthoDB" id="2591140at2759"/>
<dbReference type="EMBL" id="CP144532">
    <property type="protein sequence ID" value="WWC60330.1"/>
    <property type="molecule type" value="Genomic_DNA"/>
</dbReference>
<feature type="compositionally biased region" description="Basic and acidic residues" evidence="1">
    <location>
        <begin position="185"/>
        <end position="199"/>
    </location>
</feature>
<evidence type="ECO:0000256" key="1">
    <source>
        <dbReference type="SAM" id="MobiDB-lite"/>
    </source>
</evidence>
<feature type="region of interest" description="Disordered" evidence="1">
    <location>
        <begin position="436"/>
        <end position="481"/>
    </location>
</feature>
<feature type="compositionally biased region" description="Basic and acidic residues" evidence="1">
    <location>
        <begin position="531"/>
        <end position="569"/>
    </location>
</feature>
<protein>
    <submittedName>
        <fullName evidence="2">Uncharacterized protein</fullName>
    </submittedName>
</protein>
<dbReference type="VEuPathDB" id="FungiDB:I303_02921"/>
<feature type="compositionally biased region" description="Low complexity" evidence="1">
    <location>
        <begin position="48"/>
        <end position="67"/>
    </location>
</feature>
<feature type="region of interest" description="Disordered" evidence="1">
    <location>
        <begin position="528"/>
        <end position="569"/>
    </location>
</feature>
<feature type="compositionally biased region" description="Low complexity" evidence="1">
    <location>
        <begin position="448"/>
        <end position="457"/>
    </location>
</feature>
<sequence length="569" mass="62792">MDIIHRLNPFHRPPSSLRSSTTPTPTPTLTTTHTHHGNYTPTFDTRPSSSLESGSGYYSGSGSHQYSIDTTYPHSSSENERYLSSPVPPPPPGRPLTVSSPDNKYHTYTSGHRRTPSILRSLAHHPSLSALKSKHKSKKKRKNASASNEEPIPSLPNFNDDTPQQGQGGDGRKLTKNGLKLSKSVPRDMRLSDEIRDNQDIPPIPSHPLLPSTIHNQLNLDRSRSSSVSASAIRPGSAGGPNSGNKQISIRRKPAPSPRPEDISCVNPNQSIDHDHFPTPESMRLRMKFEIDLPAQTPPGRRSESGLGLGSPRRRYMSFNHQLTPAKGKIRHLSTPADSPPRHPLMPQHAQAIPQSHLYAQSLYADSSTFFSTDFAVPSAQALDWHNEDEEQDADDGLDLFVNNVIPPPGTPGGRQEDADGAQHGSDAIRFFSRDTYPAVSPSPETTPSKVAPSPSKSPRHRRAESSPACSPMRKPIRSREAEFARAAKRSSSPFEVKLSANVTKRMSLDAFGTSSLPKFEIEEEVLNEADESHLSDDHVLQDTHQTPEEADEHLHLQEQEQEREEQQL</sequence>
<feature type="region of interest" description="Disordered" evidence="1">
    <location>
        <begin position="402"/>
        <end position="424"/>
    </location>
</feature>
<name>A0A1A6AA13_9TREE</name>
<proteinExistence type="predicted"/>
<accession>A0A1A6AA13</accession>
<dbReference type="KEGG" id="kdj:28966620"/>
<keyword evidence="4" id="KW-1185">Reference proteome</keyword>
<feature type="region of interest" description="Disordered" evidence="1">
    <location>
        <begin position="1"/>
        <end position="275"/>
    </location>
</feature>
<dbReference type="AlphaFoldDB" id="A0A1A6AA13"/>
<dbReference type="GeneID" id="28966620"/>
<feature type="compositionally biased region" description="Polar residues" evidence="1">
    <location>
        <begin position="37"/>
        <end position="47"/>
    </location>
</feature>
<gene>
    <name evidence="2" type="ORF">I303_02921</name>
    <name evidence="3" type="ORF">I303_102901</name>
</gene>